<dbReference type="AlphaFoldDB" id="A0A9K3DS53"/>
<dbReference type="Gramene" id="mRNA:HanXRQr2_Chr16g0744391">
    <property type="protein sequence ID" value="mRNA:HanXRQr2_Chr16g0744391"/>
    <property type="gene ID" value="HanXRQr2_Chr16g0744391"/>
</dbReference>
<keyword evidence="1" id="KW-0812">Transmembrane</keyword>
<keyword evidence="1" id="KW-1133">Transmembrane helix</keyword>
<evidence type="ECO:0000256" key="1">
    <source>
        <dbReference type="SAM" id="Phobius"/>
    </source>
</evidence>
<dbReference type="Proteomes" id="UP000215914">
    <property type="component" value="Unassembled WGS sequence"/>
</dbReference>
<comment type="caution">
    <text evidence="2">The sequence shown here is derived from an EMBL/GenBank/DDBJ whole genome shotgun (WGS) entry which is preliminary data.</text>
</comment>
<proteinExistence type="predicted"/>
<evidence type="ECO:0000313" key="2">
    <source>
        <dbReference type="EMBL" id="KAF5759693.1"/>
    </source>
</evidence>
<feature type="transmembrane region" description="Helical" evidence="1">
    <location>
        <begin position="16"/>
        <end position="39"/>
    </location>
</feature>
<keyword evidence="3" id="KW-1185">Reference proteome</keyword>
<dbReference type="EMBL" id="MNCJ02000331">
    <property type="protein sequence ID" value="KAF5759693.1"/>
    <property type="molecule type" value="Genomic_DNA"/>
</dbReference>
<accession>A0A9K3DS53</accession>
<name>A0A9K3DS53_HELAN</name>
<keyword evidence="1" id="KW-0472">Membrane</keyword>
<sequence length="47" mass="5555">MILTSFRWGCSMMAEALIVFLVNLIRLIVIYVYFLVICIHCKIIFIM</sequence>
<reference evidence="2" key="1">
    <citation type="journal article" date="2017" name="Nature">
        <title>The sunflower genome provides insights into oil metabolism, flowering and Asterid evolution.</title>
        <authorList>
            <person name="Badouin H."/>
            <person name="Gouzy J."/>
            <person name="Grassa C.J."/>
            <person name="Murat F."/>
            <person name="Staton S.E."/>
            <person name="Cottret L."/>
            <person name="Lelandais-Briere C."/>
            <person name="Owens G.L."/>
            <person name="Carrere S."/>
            <person name="Mayjonade B."/>
            <person name="Legrand L."/>
            <person name="Gill N."/>
            <person name="Kane N.C."/>
            <person name="Bowers J.E."/>
            <person name="Hubner S."/>
            <person name="Bellec A."/>
            <person name="Berard A."/>
            <person name="Berges H."/>
            <person name="Blanchet N."/>
            <person name="Boniface M.C."/>
            <person name="Brunel D."/>
            <person name="Catrice O."/>
            <person name="Chaidir N."/>
            <person name="Claudel C."/>
            <person name="Donnadieu C."/>
            <person name="Faraut T."/>
            <person name="Fievet G."/>
            <person name="Helmstetter N."/>
            <person name="King M."/>
            <person name="Knapp S.J."/>
            <person name="Lai Z."/>
            <person name="Le Paslier M.C."/>
            <person name="Lippi Y."/>
            <person name="Lorenzon L."/>
            <person name="Mandel J.R."/>
            <person name="Marage G."/>
            <person name="Marchand G."/>
            <person name="Marquand E."/>
            <person name="Bret-Mestries E."/>
            <person name="Morien E."/>
            <person name="Nambeesan S."/>
            <person name="Nguyen T."/>
            <person name="Pegot-Espagnet P."/>
            <person name="Pouilly N."/>
            <person name="Raftis F."/>
            <person name="Sallet E."/>
            <person name="Schiex T."/>
            <person name="Thomas J."/>
            <person name="Vandecasteele C."/>
            <person name="Vares D."/>
            <person name="Vear F."/>
            <person name="Vautrin S."/>
            <person name="Crespi M."/>
            <person name="Mangin B."/>
            <person name="Burke J.M."/>
            <person name="Salse J."/>
            <person name="Munos S."/>
            <person name="Vincourt P."/>
            <person name="Rieseberg L.H."/>
            <person name="Langlade N.B."/>
        </authorList>
    </citation>
    <scope>NUCLEOTIDE SEQUENCE</scope>
    <source>
        <tissue evidence="2">Leaves</tissue>
    </source>
</reference>
<organism evidence="2 3">
    <name type="scientific">Helianthus annuus</name>
    <name type="common">Common sunflower</name>
    <dbReference type="NCBI Taxonomy" id="4232"/>
    <lineage>
        <taxon>Eukaryota</taxon>
        <taxon>Viridiplantae</taxon>
        <taxon>Streptophyta</taxon>
        <taxon>Embryophyta</taxon>
        <taxon>Tracheophyta</taxon>
        <taxon>Spermatophyta</taxon>
        <taxon>Magnoliopsida</taxon>
        <taxon>eudicotyledons</taxon>
        <taxon>Gunneridae</taxon>
        <taxon>Pentapetalae</taxon>
        <taxon>asterids</taxon>
        <taxon>campanulids</taxon>
        <taxon>Asterales</taxon>
        <taxon>Asteraceae</taxon>
        <taxon>Asteroideae</taxon>
        <taxon>Heliantheae alliance</taxon>
        <taxon>Heliantheae</taxon>
        <taxon>Helianthus</taxon>
    </lineage>
</organism>
<gene>
    <name evidence="2" type="ORF">HanXRQr2_Chr16g0744391</name>
</gene>
<evidence type="ECO:0000313" key="3">
    <source>
        <dbReference type="Proteomes" id="UP000215914"/>
    </source>
</evidence>
<reference evidence="2" key="2">
    <citation type="submission" date="2020-06" db="EMBL/GenBank/DDBJ databases">
        <title>Helianthus annuus Genome sequencing and assembly Release 2.</title>
        <authorList>
            <person name="Gouzy J."/>
            <person name="Langlade N."/>
            <person name="Munos S."/>
        </authorList>
    </citation>
    <scope>NUCLEOTIDE SEQUENCE</scope>
    <source>
        <tissue evidence="2">Leaves</tissue>
    </source>
</reference>
<protein>
    <submittedName>
        <fullName evidence="2">Uncharacterized protein</fullName>
    </submittedName>
</protein>